<dbReference type="Proteomes" id="UP000662747">
    <property type="component" value="Chromosome"/>
</dbReference>
<keyword evidence="2" id="KW-0697">Rotamase</keyword>
<evidence type="ECO:0000313" key="7">
    <source>
        <dbReference type="Proteomes" id="UP000662747"/>
    </source>
</evidence>
<dbReference type="CDD" id="cd00317">
    <property type="entry name" value="cyclophilin"/>
    <property type="match status" value="1"/>
</dbReference>
<protein>
    <recommendedName>
        <fullName evidence="1">peptidylprolyl isomerase</fullName>
        <ecNumber evidence="1">5.2.1.8</ecNumber>
    </recommendedName>
</protein>
<dbReference type="InterPro" id="IPR029000">
    <property type="entry name" value="Cyclophilin-like_dom_sf"/>
</dbReference>
<dbReference type="EC" id="5.2.1.8" evidence="1"/>
<evidence type="ECO:0000256" key="2">
    <source>
        <dbReference type="ARBA" id="ARBA00023110"/>
    </source>
</evidence>
<accession>A0ABX7P9K1</accession>
<evidence type="ECO:0000256" key="4">
    <source>
        <dbReference type="SAM" id="SignalP"/>
    </source>
</evidence>
<feature type="domain" description="PPIase cyclophilin-type" evidence="5">
    <location>
        <begin position="45"/>
        <end position="203"/>
    </location>
</feature>
<dbReference type="InterPro" id="IPR002130">
    <property type="entry name" value="Cyclophilin-type_PPIase_dom"/>
</dbReference>
<reference evidence="6 7" key="1">
    <citation type="submission" date="2021-02" db="EMBL/GenBank/DDBJ databases">
        <title>De Novo genome assembly of isolated myxobacteria.</title>
        <authorList>
            <person name="Stevens D.C."/>
        </authorList>
    </citation>
    <scope>NUCLEOTIDE SEQUENCE [LARGE SCALE GENOMIC DNA]</scope>
    <source>
        <strain evidence="7">SCPEA02</strain>
    </source>
</reference>
<proteinExistence type="predicted"/>
<dbReference type="SUPFAM" id="SSF50891">
    <property type="entry name" value="Cyclophilin-like"/>
    <property type="match status" value="1"/>
</dbReference>
<dbReference type="Gene3D" id="2.40.100.10">
    <property type="entry name" value="Cyclophilin-like"/>
    <property type="match status" value="1"/>
</dbReference>
<dbReference type="InterPro" id="IPR044666">
    <property type="entry name" value="Cyclophilin_A-like"/>
</dbReference>
<evidence type="ECO:0000313" key="6">
    <source>
        <dbReference type="EMBL" id="QSQ27103.1"/>
    </source>
</evidence>
<dbReference type="EMBL" id="CP071090">
    <property type="protein sequence ID" value="QSQ27103.1"/>
    <property type="molecule type" value="Genomic_DNA"/>
</dbReference>
<evidence type="ECO:0000256" key="3">
    <source>
        <dbReference type="ARBA" id="ARBA00023235"/>
    </source>
</evidence>
<gene>
    <name evidence="6" type="ORF">JY651_20275</name>
</gene>
<dbReference type="GO" id="GO:0016853">
    <property type="term" value="F:isomerase activity"/>
    <property type="evidence" value="ECO:0007669"/>
    <property type="project" value="UniProtKB-KW"/>
</dbReference>
<dbReference type="PANTHER" id="PTHR45625">
    <property type="entry name" value="PEPTIDYL-PROLYL CIS-TRANS ISOMERASE-RELATED"/>
    <property type="match status" value="1"/>
</dbReference>
<sequence>MKTFASACLAVLLLTLPAAVLAAPKKGGKPKAPPPVRVLLQTEKGDIELELDEAHAPKTVRNFLGYVDAGLYDGGVFHRTVTPDNQPNNPVKIEVIQAGVDPARQSEEKAPIPLERTKDTGLKHVDGAISMARDTPDTATGDFFICVGAQPELDFGGKRNPDGQGFAAFGRVVKGMDVVRAIQQAPHSEQKLTPPVRILKATRQPAPTKG</sequence>
<dbReference type="PANTHER" id="PTHR45625:SF4">
    <property type="entry name" value="PEPTIDYLPROLYL ISOMERASE DOMAIN AND WD REPEAT-CONTAINING PROTEIN 1"/>
    <property type="match status" value="1"/>
</dbReference>
<feature type="chain" id="PRO_5046484336" description="peptidylprolyl isomerase" evidence="4">
    <location>
        <begin position="23"/>
        <end position="210"/>
    </location>
</feature>
<keyword evidence="3 6" id="KW-0413">Isomerase</keyword>
<organism evidence="6 7">
    <name type="scientific">Pyxidicoccus parkwayensis</name>
    <dbReference type="NCBI Taxonomy" id="2813578"/>
    <lineage>
        <taxon>Bacteria</taxon>
        <taxon>Pseudomonadati</taxon>
        <taxon>Myxococcota</taxon>
        <taxon>Myxococcia</taxon>
        <taxon>Myxococcales</taxon>
        <taxon>Cystobacterineae</taxon>
        <taxon>Myxococcaceae</taxon>
        <taxon>Pyxidicoccus</taxon>
    </lineage>
</organism>
<evidence type="ECO:0000256" key="1">
    <source>
        <dbReference type="ARBA" id="ARBA00013194"/>
    </source>
</evidence>
<keyword evidence="7" id="KW-1185">Reference proteome</keyword>
<evidence type="ECO:0000259" key="5">
    <source>
        <dbReference type="PROSITE" id="PS50072"/>
    </source>
</evidence>
<keyword evidence="4" id="KW-0732">Signal</keyword>
<dbReference type="Pfam" id="PF00160">
    <property type="entry name" value="Pro_isomerase"/>
    <property type="match status" value="1"/>
</dbReference>
<dbReference type="PROSITE" id="PS50072">
    <property type="entry name" value="CSA_PPIASE_2"/>
    <property type="match status" value="1"/>
</dbReference>
<dbReference type="RefSeq" id="WP_206728630.1">
    <property type="nucleotide sequence ID" value="NZ_CP071090.1"/>
</dbReference>
<feature type="signal peptide" evidence="4">
    <location>
        <begin position="1"/>
        <end position="22"/>
    </location>
</feature>
<name>A0ABX7P9K1_9BACT</name>